<dbReference type="AlphaFoldDB" id="A0A2T0WFE5"/>
<proteinExistence type="predicted"/>
<evidence type="ECO:0000256" key="1">
    <source>
        <dbReference type="SAM" id="Phobius"/>
    </source>
</evidence>
<sequence length="314" mass="35913">MNSKNLLDTLAQKLLSPEVKEQSERIILAIAIISYIVHLILIILVNTDVIVVDSKLFKNPIAAIYTPFSFILVYEVYLLVFFLPQSITTYIGKQYEIITLIVIRRIFKDISNLELNTDWFQNSNDLQFTYDVATSLILFILIYLFYKKNSARIKPKADITENKGERITRFINLKKMIAIALVPILAIIASYTLYIWANATIQNFRNGIIAFENINNIFFEDFFTILIVVDVLLLLSSFFYSDEFHKIIRNSGFVISTILIKISFSVDGLVNNALIIGAVLFGFVILVIHELYEKNDISSSLEMNNSSGQHKPEA</sequence>
<feature type="transmembrane region" description="Helical" evidence="1">
    <location>
        <begin position="63"/>
        <end position="83"/>
    </location>
</feature>
<feature type="transmembrane region" description="Helical" evidence="1">
    <location>
        <begin position="217"/>
        <end position="240"/>
    </location>
</feature>
<feature type="transmembrane region" description="Helical" evidence="1">
    <location>
        <begin position="176"/>
        <end position="197"/>
    </location>
</feature>
<dbReference type="EMBL" id="PVTR01000012">
    <property type="protein sequence ID" value="PRY85430.1"/>
    <property type="molecule type" value="Genomic_DNA"/>
</dbReference>
<keyword evidence="1" id="KW-1133">Transmembrane helix</keyword>
<comment type="caution">
    <text evidence="2">The sequence shown here is derived from an EMBL/GenBank/DDBJ whole genome shotgun (WGS) entry which is preliminary data.</text>
</comment>
<feature type="transmembrane region" description="Helical" evidence="1">
    <location>
        <begin position="272"/>
        <end position="292"/>
    </location>
</feature>
<dbReference type="RefSeq" id="WP_106134969.1">
    <property type="nucleotide sequence ID" value="NZ_PVTR01000012.1"/>
</dbReference>
<name>A0A2T0WFE5_9BACT</name>
<dbReference type="Proteomes" id="UP000238157">
    <property type="component" value="Unassembled WGS sequence"/>
</dbReference>
<keyword evidence="1" id="KW-0812">Transmembrane</keyword>
<feature type="transmembrane region" description="Helical" evidence="1">
    <location>
        <begin position="128"/>
        <end position="146"/>
    </location>
</feature>
<keyword evidence="3" id="KW-1185">Reference proteome</keyword>
<organism evidence="2 3">
    <name type="scientific">Mongoliibacter ruber</name>
    <dbReference type="NCBI Taxonomy" id="1750599"/>
    <lineage>
        <taxon>Bacteria</taxon>
        <taxon>Pseudomonadati</taxon>
        <taxon>Bacteroidota</taxon>
        <taxon>Cytophagia</taxon>
        <taxon>Cytophagales</taxon>
        <taxon>Cyclobacteriaceae</taxon>
        <taxon>Mongoliibacter</taxon>
    </lineage>
</organism>
<accession>A0A2T0WFE5</accession>
<gene>
    <name evidence="2" type="ORF">CLW00_11211</name>
</gene>
<reference evidence="2 3" key="1">
    <citation type="submission" date="2018-03" db="EMBL/GenBank/DDBJ databases">
        <title>Genomic Encyclopedia of Archaeal and Bacterial Type Strains, Phase II (KMG-II): from individual species to whole genera.</title>
        <authorList>
            <person name="Goeker M."/>
        </authorList>
    </citation>
    <scope>NUCLEOTIDE SEQUENCE [LARGE SCALE GENOMIC DNA]</scope>
    <source>
        <strain evidence="2 3">DSM 27929</strain>
    </source>
</reference>
<keyword evidence="1" id="KW-0472">Membrane</keyword>
<feature type="transmembrane region" description="Helical" evidence="1">
    <location>
        <begin position="26"/>
        <end position="51"/>
    </location>
</feature>
<evidence type="ECO:0000313" key="2">
    <source>
        <dbReference type="EMBL" id="PRY85430.1"/>
    </source>
</evidence>
<dbReference type="OrthoDB" id="828109at2"/>
<evidence type="ECO:0000313" key="3">
    <source>
        <dbReference type="Proteomes" id="UP000238157"/>
    </source>
</evidence>
<protein>
    <submittedName>
        <fullName evidence="2">Uncharacterized protein</fullName>
    </submittedName>
</protein>